<dbReference type="GO" id="GO:0006813">
    <property type="term" value="P:potassium ion transport"/>
    <property type="evidence" value="ECO:0007669"/>
    <property type="project" value="InterPro"/>
</dbReference>
<proteinExistence type="predicted"/>
<reference evidence="2" key="1">
    <citation type="submission" date="2020-01" db="EMBL/GenBank/DDBJ databases">
        <authorList>
            <person name="Meier V. D."/>
            <person name="Meier V D."/>
        </authorList>
    </citation>
    <scope>NUCLEOTIDE SEQUENCE</scope>
    <source>
        <strain evidence="2">HLG_WM_MAG_12</strain>
    </source>
</reference>
<evidence type="ECO:0000313" key="2">
    <source>
        <dbReference type="EMBL" id="CAA6812845.1"/>
    </source>
</evidence>
<protein>
    <submittedName>
        <fullName evidence="2">Potassium transporter TrkA</fullName>
    </submittedName>
</protein>
<dbReference type="InterPro" id="IPR036721">
    <property type="entry name" value="RCK_C_sf"/>
</dbReference>
<gene>
    <name evidence="2" type="ORF">HELGO_WM21773</name>
</gene>
<evidence type="ECO:0000259" key="1">
    <source>
        <dbReference type="PROSITE" id="PS51202"/>
    </source>
</evidence>
<dbReference type="Pfam" id="PF02080">
    <property type="entry name" value="TrkA_C"/>
    <property type="match status" value="1"/>
</dbReference>
<dbReference type="PROSITE" id="PS51202">
    <property type="entry name" value="RCK_C"/>
    <property type="match status" value="1"/>
</dbReference>
<dbReference type="EMBL" id="CACVAW010000051">
    <property type="protein sequence ID" value="CAA6812845.1"/>
    <property type="molecule type" value="Genomic_DNA"/>
</dbReference>
<name>A0A6S6T3L0_9BACT</name>
<dbReference type="Gene3D" id="3.30.70.1450">
    <property type="entry name" value="Regulator of K+ conductance, C-terminal domain"/>
    <property type="match status" value="1"/>
</dbReference>
<feature type="domain" description="RCK C-terminal" evidence="1">
    <location>
        <begin position="138"/>
        <end position="218"/>
    </location>
</feature>
<dbReference type="GO" id="GO:0008324">
    <property type="term" value="F:monoatomic cation transmembrane transporter activity"/>
    <property type="evidence" value="ECO:0007669"/>
    <property type="project" value="InterPro"/>
</dbReference>
<sequence>MKNVVIFADGALAKQFLTMLIKEEKTGNKYVIVYYQDATLPDVSLPENRFELMKLDPTSPTKIEKIFTKEYAKALIVMENENDSLQTYKNIRAISARLYTSLLTSQKLNFPNDQHLQILNTRKFLASKLFNYLPGIPVTAQYVGIGQGEIMEVSVPSSSSYAYRHIGNISQKNWRISAIYRKNKFIFPTREFMIRPNDTLLCVGRPEVLSSVYQRISNQTGQFPLPYGKNIYIVLDMFTQSDEQIKDILKQSLQVQNAFKNSSIVIKVINPTVFSNIYHLIKNYENKNTSVIFDFKSKRIREFIEKDRIAYDVGLVITDSKLFDLHKKTFFGIKTVILKLGNTPFKNLKKSVIFTASEEEGEKISSVVHDISSQMSLEIDLQCFQEDSETTIEHYENLSKIYSQKLNIIKNSKNPIFGLKKSQNNLFFFRFTKNILKNRLNAYFTTSTSRFYFHFENSHQILTPTVKSN</sequence>
<dbReference type="AlphaFoldDB" id="A0A6S6T3L0"/>
<organism evidence="2">
    <name type="scientific">uncultured Campylobacterales bacterium</name>
    <dbReference type="NCBI Taxonomy" id="352960"/>
    <lineage>
        <taxon>Bacteria</taxon>
        <taxon>Pseudomonadati</taxon>
        <taxon>Campylobacterota</taxon>
        <taxon>Epsilonproteobacteria</taxon>
        <taxon>Campylobacterales</taxon>
        <taxon>environmental samples</taxon>
    </lineage>
</organism>
<accession>A0A6S6T3L0</accession>
<dbReference type="SUPFAM" id="SSF116726">
    <property type="entry name" value="TrkA C-terminal domain-like"/>
    <property type="match status" value="1"/>
</dbReference>
<dbReference type="InterPro" id="IPR006037">
    <property type="entry name" value="RCK_C"/>
</dbReference>